<dbReference type="OrthoDB" id="329835at2759"/>
<dbReference type="InterPro" id="IPR050091">
    <property type="entry name" value="PKS_NRPS_Biosynth_Enz"/>
</dbReference>
<dbReference type="PROSITE" id="PS52004">
    <property type="entry name" value="KS3_2"/>
    <property type="match status" value="1"/>
</dbReference>
<dbReference type="GO" id="GO:0006633">
    <property type="term" value="P:fatty acid biosynthetic process"/>
    <property type="evidence" value="ECO:0007669"/>
    <property type="project" value="TreeGrafter"/>
</dbReference>
<dbReference type="GO" id="GO:0004312">
    <property type="term" value="F:fatty acid synthase activity"/>
    <property type="evidence" value="ECO:0007669"/>
    <property type="project" value="TreeGrafter"/>
</dbReference>
<dbReference type="InterPro" id="IPR020841">
    <property type="entry name" value="PKS_Beta-ketoAc_synthase_dom"/>
</dbReference>
<dbReference type="InterPro" id="IPR016039">
    <property type="entry name" value="Thiolase-like"/>
</dbReference>
<keyword evidence="5" id="KW-1185">Reference proteome</keyword>
<dbReference type="AlphaFoldDB" id="A0A9P4UHJ2"/>
<dbReference type="PANTHER" id="PTHR43775:SF37">
    <property type="entry name" value="SI:DKEY-61P9.11"/>
    <property type="match status" value="1"/>
</dbReference>
<gene>
    <name evidence="4" type="ORF">K431DRAFT_237077</name>
</gene>
<dbReference type="EMBL" id="MU004163">
    <property type="protein sequence ID" value="KAF2715812.1"/>
    <property type="molecule type" value="Genomic_DNA"/>
</dbReference>
<dbReference type="Pfam" id="PF00109">
    <property type="entry name" value="ketoacyl-synt"/>
    <property type="match status" value="1"/>
</dbReference>
<evidence type="ECO:0000256" key="1">
    <source>
        <dbReference type="ARBA" id="ARBA00022450"/>
    </source>
</evidence>
<accession>A0A9P4UHJ2</accession>
<organism evidence="4 5">
    <name type="scientific">Polychaeton citri CBS 116435</name>
    <dbReference type="NCBI Taxonomy" id="1314669"/>
    <lineage>
        <taxon>Eukaryota</taxon>
        <taxon>Fungi</taxon>
        <taxon>Dikarya</taxon>
        <taxon>Ascomycota</taxon>
        <taxon>Pezizomycotina</taxon>
        <taxon>Dothideomycetes</taxon>
        <taxon>Dothideomycetidae</taxon>
        <taxon>Capnodiales</taxon>
        <taxon>Capnodiaceae</taxon>
        <taxon>Polychaeton</taxon>
    </lineage>
</organism>
<sequence length="156" mass="17188">MAIEILGYACRVPSADNPQQLFELLKNDRCVVSSIPSSRWDKARFWHPTPGTPGKAYSFAAGVLDNIYDFDPAVFGLSVREASFMDPQQRILLQVTWRALEDAGLGQEELQRERVGVYIGSSALDHGNLLVEDPASGSPHFMTGNTLSIIANRVSH</sequence>
<evidence type="ECO:0000313" key="4">
    <source>
        <dbReference type="EMBL" id="KAF2715812.1"/>
    </source>
</evidence>
<evidence type="ECO:0000256" key="2">
    <source>
        <dbReference type="ARBA" id="ARBA00022553"/>
    </source>
</evidence>
<feature type="non-terminal residue" evidence="4">
    <location>
        <position position="156"/>
    </location>
</feature>
<proteinExistence type="predicted"/>
<evidence type="ECO:0000259" key="3">
    <source>
        <dbReference type="PROSITE" id="PS52004"/>
    </source>
</evidence>
<dbReference type="Gene3D" id="3.40.47.10">
    <property type="match status" value="1"/>
</dbReference>
<protein>
    <submittedName>
        <fullName evidence="4">Beta-ketoacyl synthase</fullName>
    </submittedName>
</protein>
<comment type="caution">
    <text evidence="4">The sequence shown here is derived from an EMBL/GenBank/DDBJ whole genome shotgun (WGS) entry which is preliminary data.</text>
</comment>
<keyword evidence="2" id="KW-0597">Phosphoprotein</keyword>
<keyword evidence="1" id="KW-0596">Phosphopantetheine</keyword>
<evidence type="ECO:0000313" key="5">
    <source>
        <dbReference type="Proteomes" id="UP000799441"/>
    </source>
</evidence>
<dbReference type="PANTHER" id="PTHR43775">
    <property type="entry name" value="FATTY ACID SYNTHASE"/>
    <property type="match status" value="1"/>
</dbReference>
<dbReference type="Proteomes" id="UP000799441">
    <property type="component" value="Unassembled WGS sequence"/>
</dbReference>
<dbReference type="InterPro" id="IPR014030">
    <property type="entry name" value="Ketoacyl_synth_N"/>
</dbReference>
<name>A0A9P4UHJ2_9PEZI</name>
<dbReference type="SMART" id="SM00825">
    <property type="entry name" value="PKS_KS"/>
    <property type="match status" value="1"/>
</dbReference>
<dbReference type="CDD" id="cd00833">
    <property type="entry name" value="PKS"/>
    <property type="match status" value="1"/>
</dbReference>
<feature type="domain" description="Ketosynthase family 3 (KS3)" evidence="3">
    <location>
        <begin position="1"/>
        <end position="156"/>
    </location>
</feature>
<dbReference type="SUPFAM" id="SSF53901">
    <property type="entry name" value="Thiolase-like"/>
    <property type="match status" value="1"/>
</dbReference>
<reference evidence="4" key="1">
    <citation type="journal article" date="2020" name="Stud. Mycol.">
        <title>101 Dothideomycetes genomes: a test case for predicting lifestyles and emergence of pathogens.</title>
        <authorList>
            <person name="Haridas S."/>
            <person name="Albert R."/>
            <person name="Binder M."/>
            <person name="Bloem J."/>
            <person name="Labutti K."/>
            <person name="Salamov A."/>
            <person name="Andreopoulos B."/>
            <person name="Baker S."/>
            <person name="Barry K."/>
            <person name="Bills G."/>
            <person name="Bluhm B."/>
            <person name="Cannon C."/>
            <person name="Castanera R."/>
            <person name="Culley D."/>
            <person name="Daum C."/>
            <person name="Ezra D."/>
            <person name="Gonzalez J."/>
            <person name="Henrissat B."/>
            <person name="Kuo A."/>
            <person name="Liang C."/>
            <person name="Lipzen A."/>
            <person name="Lutzoni F."/>
            <person name="Magnuson J."/>
            <person name="Mondo S."/>
            <person name="Nolan M."/>
            <person name="Ohm R."/>
            <person name="Pangilinan J."/>
            <person name="Park H.-J."/>
            <person name="Ramirez L."/>
            <person name="Alfaro M."/>
            <person name="Sun H."/>
            <person name="Tritt A."/>
            <person name="Yoshinaga Y."/>
            <person name="Zwiers L.-H."/>
            <person name="Turgeon B."/>
            <person name="Goodwin S."/>
            <person name="Spatafora J."/>
            <person name="Crous P."/>
            <person name="Grigoriev I."/>
        </authorList>
    </citation>
    <scope>NUCLEOTIDE SEQUENCE</scope>
    <source>
        <strain evidence="4">CBS 116435</strain>
    </source>
</reference>